<dbReference type="GO" id="GO:0030674">
    <property type="term" value="F:protein-macromolecule adaptor activity"/>
    <property type="evidence" value="ECO:0007669"/>
    <property type="project" value="TreeGrafter"/>
</dbReference>
<protein>
    <submittedName>
        <fullName evidence="1">Uncharacterized protein</fullName>
    </submittedName>
</protein>
<dbReference type="PANTHER" id="PTHR40422">
    <property type="entry name" value="TRANSLATION MACHINERY-ASSOCIATED PROTEIN 17"/>
    <property type="match status" value="1"/>
</dbReference>
<dbReference type="GO" id="GO:0070682">
    <property type="term" value="P:proteasome regulatory particle assembly"/>
    <property type="evidence" value="ECO:0007669"/>
    <property type="project" value="InterPro"/>
</dbReference>
<dbReference type="Proteomes" id="UP000054107">
    <property type="component" value="Unassembled WGS sequence"/>
</dbReference>
<dbReference type="PANTHER" id="PTHR40422:SF1">
    <property type="entry name" value="TRANSLATION MACHINERY-ASSOCIATED PROTEIN 17"/>
    <property type="match status" value="1"/>
</dbReference>
<dbReference type="AlphaFoldDB" id="A0A0B7NHU4"/>
<dbReference type="EMBL" id="LN731291">
    <property type="protein sequence ID" value="CEP14486.1"/>
    <property type="molecule type" value="Genomic_DNA"/>
</dbReference>
<name>A0A0B7NHU4_9FUNG</name>
<organism evidence="1 2">
    <name type="scientific">Parasitella parasitica</name>
    <dbReference type="NCBI Taxonomy" id="35722"/>
    <lineage>
        <taxon>Eukaryota</taxon>
        <taxon>Fungi</taxon>
        <taxon>Fungi incertae sedis</taxon>
        <taxon>Mucoromycota</taxon>
        <taxon>Mucoromycotina</taxon>
        <taxon>Mucoromycetes</taxon>
        <taxon>Mucorales</taxon>
        <taxon>Mucorineae</taxon>
        <taxon>Mucoraceae</taxon>
        <taxon>Parasitella</taxon>
    </lineage>
</organism>
<dbReference type="InterPro" id="IPR038966">
    <property type="entry name" value="TMA17"/>
</dbReference>
<accession>A0A0B7NHU4</accession>
<evidence type="ECO:0000313" key="2">
    <source>
        <dbReference type="Proteomes" id="UP000054107"/>
    </source>
</evidence>
<keyword evidence="2" id="KW-1185">Reference proteome</keyword>
<reference evidence="1 2" key="1">
    <citation type="submission" date="2014-09" db="EMBL/GenBank/DDBJ databases">
        <authorList>
            <person name="Ellenberger Sabrina"/>
        </authorList>
    </citation>
    <scope>NUCLEOTIDE SEQUENCE [LARGE SCALE GENOMIC DNA]</scope>
    <source>
        <strain evidence="1 2">CBS 412.66</strain>
    </source>
</reference>
<dbReference type="OrthoDB" id="548474at2759"/>
<evidence type="ECO:0000313" key="1">
    <source>
        <dbReference type="EMBL" id="CEP14486.1"/>
    </source>
</evidence>
<proteinExistence type="predicted"/>
<sequence>MNTVQLERALKEMPLDALITEIPEIQNFIEHLLKSNQEMREFDPFSTDLEFIQAIKENAELIIRKERQVDITLQVIRERIGEAAWREMGSNVREFRERHAQDLKAEEKLQLIERKEQEAEEGLFL</sequence>
<gene>
    <name evidence="1" type="primary">PARPA_08669.1 scaffold 33736</name>
</gene>